<dbReference type="KEGG" id="pmak:PMPD1_0736"/>
<evidence type="ECO:0008006" key="4">
    <source>
        <dbReference type="Google" id="ProtNLM"/>
    </source>
</evidence>
<accession>A0A6M8U4Y9</accession>
<keyword evidence="1" id="KW-0732">Signal</keyword>
<keyword evidence="3" id="KW-1185">Reference proteome</keyword>
<dbReference type="RefSeq" id="WP_173632772.1">
    <property type="nucleotide sequence ID" value="NZ_CP054212.1"/>
</dbReference>
<dbReference type="EMBL" id="CP054212">
    <property type="protein sequence ID" value="QKJ85708.1"/>
    <property type="molecule type" value="Genomic_DNA"/>
</dbReference>
<evidence type="ECO:0000313" key="2">
    <source>
        <dbReference type="EMBL" id="QKJ85708.1"/>
    </source>
</evidence>
<proteinExistence type="predicted"/>
<dbReference type="PROSITE" id="PS51257">
    <property type="entry name" value="PROKAR_LIPOPROTEIN"/>
    <property type="match status" value="1"/>
</dbReference>
<protein>
    <recommendedName>
        <fullName evidence="4">DUF4431 domain-containing protein</fullName>
    </recommendedName>
</protein>
<dbReference type="AlphaFoldDB" id="A0A6M8U4Y9"/>
<reference evidence="2 3" key="1">
    <citation type="submission" date="2020-06" db="EMBL/GenBank/DDBJ databases">
        <title>Genome sequence of Paramixta manurensis strain PD-1.</title>
        <authorList>
            <person name="Lee C.W."/>
            <person name="Kim J."/>
        </authorList>
    </citation>
    <scope>NUCLEOTIDE SEQUENCE [LARGE SCALE GENOMIC DNA]</scope>
    <source>
        <strain evidence="2 3">PD-1</strain>
    </source>
</reference>
<name>A0A6M8U4Y9_9GAMM</name>
<gene>
    <name evidence="2" type="ORF">PMPD1_0736</name>
</gene>
<evidence type="ECO:0000313" key="3">
    <source>
        <dbReference type="Proteomes" id="UP000505325"/>
    </source>
</evidence>
<sequence>MSKKGRALMVKKNVCYFLLLFVMSCVQAKEVYHFEPEIVTVVGTVTLKKFPGPPNYGEGPDDKKVDVPILLLPQAIDVVARPDATDDNPDSETEKNVGEMQIILPDQPVRLKGCIALTGTLMHQVTAGHYTSVLIVMKSAKPGRRCGTSSTPGHSR</sequence>
<organism evidence="2 3">
    <name type="scientific">Paramixta manurensis</name>
    <dbReference type="NCBI Taxonomy" id="2740817"/>
    <lineage>
        <taxon>Bacteria</taxon>
        <taxon>Pseudomonadati</taxon>
        <taxon>Pseudomonadota</taxon>
        <taxon>Gammaproteobacteria</taxon>
        <taxon>Enterobacterales</taxon>
        <taxon>Erwiniaceae</taxon>
        <taxon>Paramixta</taxon>
    </lineage>
</organism>
<dbReference type="Proteomes" id="UP000505325">
    <property type="component" value="Chromosome"/>
</dbReference>
<feature type="chain" id="PRO_5026866272" description="DUF4431 domain-containing protein" evidence="1">
    <location>
        <begin position="29"/>
        <end position="156"/>
    </location>
</feature>
<feature type="signal peptide" evidence="1">
    <location>
        <begin position="1"/>
        <end position="28"/>
    </location>
</feature>
<evidence type="ECO:0000256" key="1">
    <source>
        <dbReference type="SAM" id="SignalP"/>
    </source>
</evidence>